<keyword evidence="10" id="KW-0482">Metalloprotease</keyword>
<keyword evidence="7" id="KW-0378">Hydrolase</keyword>
<dbReference type="OrthoDB" id="155290at2"/>
<dbReference type="Gene3D" id="3.30.2010.10">
    <property type="entry name" value="Metalloproteases ('zincins'), catalytic domain"/>
    <property type="match status" value="1"/>
</dbReference>
<proteinExistence type="predicted"/>
<keyword evidence="8" id="KW-0862">Zinc</keyword>
<evidence type="ECO:0000256" key="5">
    <source>
        <dbReference type="ARBA" id="ARBA00022692"/>
    </source>
</evidence>
<evidence type="ECO:0000256" key="2">
    <source>
        <dbReference type="ARBA" id="ARBA00004651"/>
    </source>
</evidence>
<dbReference type="Pfam" id="PF01435">
    <property type="entry name" value="Peptidase_M48"/>
    <property type="match status" value="1"/>
</dbReference>
<keyword evidence="9 13" id="KW-1133">Transmembrane helix</keyword>
<evidence type="ECO:0000256" key="1">
    <source>
        <dbReference type="ARBA" id="ARBA00001947"/>
    </source>
</evidence>
<feature type="compositionally biased region" description="Basic and acidic residues" evidence="12">
    <location>
        <begin position="629"/>
        <end position="662"/>
    </location>
</feature>
<dbReference type="EMBL" id="FNRT01000002">
    <property type="protein sequence ID" value="SEB70550.1"/>
    <property type="molecule type" value="Genomic_DNA"/>
</dbReference>
<comment type="subcellular location">
    <subcellularLocation>
        <location evidence="2">Cell membrane</location>
        <topology evidence="2">Multi-pass membrane protein</topology>
    </subcellularLocation>
</comment>
<evidence type="ECO:0000256" key="10">
    <source>
        <dbReference type="ARBA" id="ARBA00023049"/>
    </source>
</evidence>
<dbReference type="GO" id="GO:0004222">
    <property type="term" value="F:metalloendopeptidase activity"/>
    <property type="evidence" value="ECO:0007669"/>
    <property type="project" value="InterPro"/>
</dbReference>
<dbReference type="InterPro" id="IPR001915">
    <property type="entry name" value="Peptidase_M48"/>
</dbReference>
<dbReference type="STRING" id="402596.SAMN04489844_0886"/>
<evidence type="ECO:0000313" key="16">
    <source>
        <dbReference type="Proteomes" id="UP000198742"/>
    </source>
</evidence>
<keyword evidence="16" id="KW-1185">Reference proteome</keyword>
<evidence type="ECO:0000256" key="3">
    <source>
        <dbReference type="ARBA" id="ARBA00022475"/>
    </source>
</evidence>
<feature type="domain" description="Peptidase M48" evidence="14">
    <location>
        <begin position="135"/>
        <end position="306"/>
    </location>
</feature>
<keyword evidence="11 13" id="KW-0472">Membrane</keyword>
<dbReference type="GO" id="GO:0006508">
    <property type="term" value="P:proteolysis"/>
    <property type="evidence" value="ECO:0007669"/>
    <property type="project" value="UniProtKB-KW"/>
</dbReference>
<evidence type="ECO:0000259" key="14">
    <source>
        <dbReference type="Pfam" id="PF01435"/>
    </source>
</evidence>
<accession>A0A1H4LII6</accession>
<feature type="transmembrane region" description="Helical" evidence="13">
    <location>
        <begin position="12"/>
        <end position="36"/>
    </location>
</feature>
<keyword evidence="5 13" id="KW-0812">Transmembrane</keyword>
<evidence type="ECO:0000256" key="8">
    <source>
        <dbReference type="ARBA" id="ARBA00022833"/>
    </source>
</evidence>
<protein>
    <submittedName>
        <fullName evidence="15">Zn-dependent protease with chaperone function</fullName>
    </submittedName>
</protein>
<sequence length="662" mass="70103">MLARLRATAAAALLAGLFVLAALLLGALVAVVAWVARTGSPLGVVVGVVVTVVVVPLVLALVRILRSTPVAPDGMPVPLMAEPELWALVSKTAEGVGTRAPDEIRLVVDAVVGVTEDSRSLGLGAGTRTLHIGVPLLQTLTRAELVWVLGHELGHHSQRHVALSGLSRRGLLALVEVTDGLGPRHVLGWLFRAHLAVYSRVVRALWRGQELDADRWAAELSGRLAGVSALRATAVTAATWATFDRDYGSIGTAAGMVPRGLFPGYASFLSDPEVEQVDAGRIVADERPSPLDTHPPTATRIARIEQFTADVDTPAGDDPALLLLVDPSAAIGRVEAHHARAGGLAPVTWEKAVLFGNRRRDEERAVALRAAADAITTGAVDLSVVLRLVGSERAPELAAALGGEGEATEATLVEALGALVRTALVSAGHTTHALRWNRTDVIVDETGTEVDVAELVQGVVGVPRQAEWLLKVLRAEGISGTWNPVVSSVVIGPTGPQVLSVLVVRQKLRWSPRVVHVTEAGLVVRRIGLRELVAIPPLGRRTDPQQVLARSVRTSGLALLSDPEATVVPWDAVEHVEHVDGDPARLVVRREGRATSYRVEAVAGDVVEALTARDRGQDSGEVPDQASGESRDRESEQQEVADDRAGREPSQVVHRDARTQAG</sequence>
<dbReference type="AlphaFoldDB" id="A0A1H4LII6"/>
<dbReference type="Proteomes" id="UP000198742">
    <property type="component" value="Unassembled WGS sequence"/>
</dbReference>
<dbReference type="CDD" id="cd07328">
    <property type="entry name" value="M48_Ste24p_like"/>
    <property type="match status" value="1"/>
</dbReference>
<dbReference type="PANTHER" id="PTHR43221">
    <property type="entry name" value="PROTEASE HTPX"/>
    <property type="match status" value="1"/>
</dbReference>
<reference evidence="16" key="1">
    <citation type="submission" date="2016-10" db="EMBL/GenBank/DDBJ databases">
        <authorList>
            <person name="Varghese N."/>
            <person name="Submissions S."/>
        </authorList>
    </citation>
    <scope>NUCLEOTIDE SEQUENCE [LARGE SCALE GENOMIC DNA]</scope>
    <source>
        <strain evidence="16">DSM 22017</strain>
    </source>
</reference>
<feature type="transmembrane region" description="Helical" evidence="13">
    <location>
        <begin position="42"/>
        <end position="65"/>
    </location>
</feature>
<evidence type="ECO:0000256" key="4">
    <source>
        <dbReference type="ARBA" id="ARBA00022670"/>
    </source>
</evidence>
<dbReference type="PANTHER" id="PTHR43221:SF1">
    <property type="entry name" value="PROTEASE HTPX"/>
    <property type="match status" value="1"/>
</dbReference>
<keyword evidence="3" id="KW-1003">Cell membrane</keyword>
<dbReference type="RefSeq" id="WP_139306479.1">
    <property type="nucleotide sequence ID" value="NZ_FNRT01000002.1"/>
</dbReference>
<gene>
    <name evidence="15" type="ORF">SAMN04489844_0886</name>
</gene>
<evidence type="ECO:0000256" key="12">
    <source>
        <dbReference type="SAM" id="MobiDB-lite"/>
    </source>
</evidence>
<name>A0A1H4LII6_9ACTN</name>
<dbReference type="GO" id="GO:0046872">
    <property type="term" value="F:metal ion binding"/>
    <property type="evidence" value="ECO:0007669"/>
    <property type="project" value="UniProtKB-KW"/>
</dbReference>
<dbReference type="GO" id="GO:0005886">
    <property type="term" value="C:plasma membrane"/>
    <property type="evidence" value="ECO:0007669"/>
    <property type="project" value="UniProtKB-SubCell"/>
</dbReference>
<evidence type="ECO:0000256" key="7">
    <source>
        <dbReference type="ARBA" id="ARBA00022801"/>
    </source>
</evidence>
<organism evidence="15 16">
    <name type="scientific">Nocardioides exalbidus</name>
    <dbReference type="NCBI Taxonomy" id="402596"/>
    <lineage>
        <taxon>Bacteria</taxon>
        <taxon>Bacillati</taxon>
        <taxon>Actinomycetota</taxon>
        <taxon>Actinomycetes</taxon>
        <taxon>Propionibacteriales</taxon>
        <taxon>Nocardioidaceae</taxon>
        <taxon>Nocardioides</taxon>
    </lineage>
</organism>
<evidence type="ECO:0000256" key="9">
    <source>
        <dbReference type="ARBA" id="ARBA00022989"/>
    </source>
</evidence>
<comment type="cofactor">
    <cofactor evidence="1">
        <name>Zn(2+)</name>
        <dbReference type="ChEBI" id="CHEBI:29105"/>
    </cofactor>
</comment>
<evidence type="ECO:0000313" key="15">
    <source>
        <dbReference type="EMBL" id="SEB70550.1"/>
    </source>
</evidence>
<keyword evidence="6" id="KW-0479">Metal-binding</keyword>
<evidence type="ECO:0000256" key="6">
    <source>
        <dbReference type="ARBA" id="ARBA00022723"/>
    </source>
</evidence>
<evidence type="ECO:0000256" key="11">
    <source>
        <dbReference type="ARBA" id="ARBA00023136"/>
    </source>
</evidence>
<evidence type="ECO:0000256" key="13">
    <source>
        <dbReference type="SAM" id="Phobius"/>
    </source>
</evidence>
<keyword evidence="4 15" id="KW-0645">Protease</keyword>
<dbReference type="InterPro" id="IPR050083">
    <property type="entry name" value="HtpX_protease"/>
</dbReference>
<feature type="region of interest" description="Disordered" evidence="12">
    <location>
        <begin position="611"/>
        <end position="662"/>
    </location>
</feature>